<evidence type="ECO:0000313" key="4">
    <source>
        <dbReference type="Proteomes" id="UP000270094"/>
    </source>
</evidence>
<comment type="caution">
    <text evidence="1">Lacks conserved residue(s) required for the propagation of feature annotation.</text>
</comment>
<dbReference type="EMBL" id="UYYB01108641">
    <property type="protein sequence ID" value="VDM80439.1"/>
    <property type="molecule type" value="Genomic_DNA"/>
</dbReference>
<dbReference type="SUPFAM" id="SSF49899">
    <property type="entry name" value="Concanavalin A-like lectins/glucanases"/>
    <property type="match status" value="1"/>
</dbReference>
<proteinExistence type="predicted"/>
<evidence type="ECO:0000313" key="3">
    <source>
        <dbReference type="EMBL" id="VDM80439.1"/>
    </source>
</evidence>
<feature type="non-terminal residue" evidence="3">
    <location>
        <position position="1"/>
    </location>
</feature>
<dbReference type="AlphaFoldDB" id="A0A3P7JKS4"/>
<dbReference type="Proteomes" id="UP000270094">
    <property type="component" value="Unassembled WGS sequence"/>
</dbReference>
<dbReference type="InterPro" id="IPR013320">
    <property type="entry name" value="ConA-like_dom_sf"/>
</dbReference>
<dbReference type="OrthoDB" id="26719at2759"/>
<name>A0A3P7JKS4_STRVU</name>
<gene>
    <name evidence="3" type="ORF">SVUK_LOCUS15437</name>
</gene>
<sequence length="178" mass="20100">ISVSFESVTFSDRNVRLTGVRTLSSRTFDLWLQAKFAHPHMSIFAWESVDALHWLHLYVQDGKIVDGKIVGEIVNGGETAQVVTDSIYNDGRWHSIYWEADSRGMRLKVDGKLAEINATLILPNAHQWTIGSRTERGLSGFAGVVRSIHLCGEELSLSTIARRDYDKGKQHAHFFLEM</sequence>
<reference evidence="3 4" key="1">
    <citation type="submission" date="2018-11" db="EMBL/GenBank/DDBJ databases">
        <authorList>
            <consortium name="Pathogen Informatics"/>
        </authorList>
    </citation>
    <scope>NUCLEOTIDE SEQUENCE [LARGE SCALE GENOMIC DNA]</scope>
</reference>
<feature type="domain" description="Laminin G" evidence="2">
    <location>
        <begin position="1"/>
        <end position="178"/>
    </location>
</feature>
<dbReference type="Pfam" id="PF13385">
    <property type="entry name" value="Laminin_G_3"/>
    <property type="match status" value="1"/>
</dbReference>
<accession>A0A3P7JKS4</accession>
<dbReference type="Gene3D" id="2.60.120.200">
    <property type="match status" value="1"/>
</dbReference>
<evidence type="ECO:0000259" key="2">
    <source>
        <dbReference type="PROSITE" id="PS50025"/>
    </source>
</evidence>
<dbReference type="InterPro" id="IPR001791">
    <property type="entry name" value="Laminin_G"/>
</dbReference>
<keyword evidence="4" id="KW-1185">Reference proteome</keyword>
<protein>
    <recommendedName>
        <fullName evidence="2">Laminin G domain-containing protein</fullName>
    </recommendedName>
</protein>
<dbReference type="PROSITE" id="PS50025">
    <property type="entry name" value="LAM_G_DOMAIN"/>
    <property type="match status" value="1"/>
</dbReference>
<organism evidence="3 4">
    <name type="scientific">Strongylus vulgaris</name>
    <name type="common">Blood worm</name>
    <dbReference type="NCBI Taxonomy" id="40348"/>
    <lineage>
        <taxon>Eukaryota</taxon>
        <taxon>Metazoa</taxon>
        <taxon>Ecdysozoa</taxon>
        <taxon>Nematoda</taxon>
        <taxon>Chromadorea</taxon>
        <taxon>Rhabditida</taxon>
        <taxon>Rhabditina</taxon>
        <taxon>Rhabditomorpha</taxon>
        <taxon>Strongyloidea</taxon>
        <taxon>Strongylidae</taxon>
        <taxon>Strongylus</taxon>
    </lineage>
</organism>
<evidence type="ECO:0000256" key="1">
    <source>
        <dbReference type="PROSITE-ProRule" id="PRU00122"/>
    </source>
</evidence>